<feature type="compositionally biased region" description="Low complexity" evidence="1">
    <location>
        <begin position="169"/>
        <end position="179"/>
    </location>
</feature>
<feature type="compositionally biased region" description="Polar residues" evidence="1">
    <location>
        <begin position="587"/>
        <end position="598"/>
    </location>
</feature>
<feature type="compositionally biased region" description="Low complexity" evidence="1">
    <location>
        <begin position="332"/>
        <end position="360"/>
    </location>
</feature>
<feature type="region of interest" description="Disordered" evidence="1">
    <location>
        <begin position="332"/>
        <end position="393"/>
    </location>
</feature>
<sequence length="663" mass="71187">MGFFSSRKTDDDLFFESHGRDGGGEKPKVVQVIRSRFYGKHKGKAPEHHTQNTFVSQDATPAQTLSIPPAITNNNRPHVRKTRSTTNFEGAPPSSFSAAGMSIAASPTPPSRTPSLSERIKSTRAKLSSSYAHSSSSSSAAADATVNTKTSRTVSSGTLGSTNYILNDPSSSTLSPSKTPADKDPTNAGSPTPRKTTDTATMSLAQRLNELAVANSEGLLNDDEYRILRQNIFERFASNAAVPTENPIVPATPSRSHLRGGSTTSEGRSSISRPPSNFIVEIPRSPSIRSRTSVRSGVAGLFQRATSHHKQSASNDFSDSSSVFSFRSPLQKKSSSASVRSAGSQQTDAISISSKKTGIGSERDFSSLPPQTPRSTAGSIRHMATPPSSFHHARSFTNENKLQNTFDDENLKTSQDIKKEIAAVEAEGRRLMDAFNGLEVTILSKRQRNPNARAVRVVELEAGGDADFVSVSGRQGSTSTWTLTPDNKLALKVAVDNDGSSIRSGTSVGTSPSISRSLYLKTLPSKTSSSMMSSASHSRPGSLHRKNSSSSMGSARAASKTPSSLSSSRIPPVPALPSNMGQYYGHASNSSLNLTRSTGHLPMRSVPEDEVRASSVDGEQDVDAEMEEIRQRREDVAKRYAARVEYLRAKLKGAQLHEKLMRK</sequence>
<feature type="compositionally biased region" description="Low complexity" evidence="1">
    <location>
        <begin position="128"/>
        <end position="144"/>
    </location>
</feature>
<feature type="compositionally biased region" description="Low complexity" evidence="1">
    <location>
        <begin position="525"/>
        <end position="541"/>
    </location>
</feature>
<dbReference type="Proteomes" id="UP001498398">
    <property type="component" value="Unassembled WGS sequence"/>
</dbReference>
<evidence type="ECO:0000313" key="3">
    <source>
        <dbReference type="Proteomes" id="UP001498398"/>
    </source>
</evidence>
<feature type="compositionally biased region" description="Low complexity" evidence="1">
    <location>
        <begin position="259"/>
        <end position="273"/>
    </location>
</feature>
<accession>A0ABR1JRM6</accession>
<feature type="compositionally biased region" description="Polar residues" evidence="1">
    <location>
        <begin position="66"/>
        <end position="76"/>
    </location>
</feature>
<reference evidence="2 3" key="1">
    <citation type="submission" date="2024-01" db="EMBL/GenBank/DDBJ databases">
        <title>A draft genome for the cacao thread blight pathogen Marasmiellus scandens.</title>
        <authorList>
            <person name="Baruah I.K."/>
            <person name="Leung J."/>
            <person name="Bukari Y."/>
            <person name="Amoako-Attah I."/>
            <person name="Meinhardt L.W."/>
            <person name="Bailey B.A."/>
            <person name="Cohen S.P."/>
        </authorList>
    </citation>
    <scope>NUCLEOTIDE SEQUENCE [LARGE SCALE GENOMIC DNA]</scope>
    <source>
        <strain evidence="2 3">GH-19</strain>
    </source>
</reference>
<gene>
    <name evidence="2" type="ORF">VKT23_005929</name>
</gene>
<dbReference type="EMBL" id="JBANRG010000007">
    <property type="protein sequence ID" value="KAK7464723.1"/>
    <property type="molecule type" value="Genomic_DNA"/>
</dbReference>
<feature type="region of interest" description="Disordered" evidence="1">
    <location>
        <begin position="244"/>
        <end position="280"/>
    </location>
</feature>
<keyword evidence="3" id="KW-1185">Reference proteome</keyword>
<feature type="compositionally biased region" description="Basic and acidic residues" evidence="1">
    <location>
        <begin position="7"/>
        <end position="28"/>
    </location>
</feature>
<evidence type="ECO:0000256" key="1">
    <source>
        <dbReference type="SAM" id="MobiDB-lite"/>
    </source>
</evidence>
<name>A0ABR1JRM6_9AGAR</name>
<feature type="region of interest" description="Disordered" evidence="1">
    <location>
        <begin position="66"/>
        <end position="198"/>
    </location>
</feature>
<feature type="compositionally biased region" description="Low complexity" evidence="1">
    <location>
        <begin position="548"/>
        <end position="570"/>
    </location>
</feature>
<evidence type="ECO:0000313" key="2">
    <source>
        <dbReference type="EMBL" id="KAK7464723.1"/>
    </source>
</evidence>
<feature type="compositionally biased region" description="Polar residues" evidence="1">
    <location>
        <begin position="187"/>
        <end position="198"/>
    </location>
</feature>
<proteinExistence type="predicted"/>
<feature type="compositionally biased region" description="Polar residues" evidence="1">
    <location>
        <begin position="145"/>
        <end position="165"/>
    </location>
</feature>
<comment type="caution">
    <text evidence="2">The sequence shown here is derived from an EMBL/GenBank/DDBJ whole genome shotgun (WGS) entry which is preliminary data.</text>
</comment>
<organism evidence="2 3">
    <name type="scientific">Marasmiellus scandens</name>
    <dbReference type="NCBI Taxonomy" id="2682957"/>
    <lineage>
        <taxon>Eukaryota</taxon>
        <taxon>Fungi</taxon>
        <taxon>Dikarya</taxon>
        <taxon>Basidiomycota</taxon>
        <taxon>Agaricomycotina</taxon>
        <taxon>Agaricomycetes</taxon>
        <taxon>Agaricomycetidae</taxon>
        <taxon>Agaricales</taxon>
        <taxon>Marasmiineae</taxon>
        <taxon>Omphalotaceae</taxon>
        <taxon>Marasmiellus</taxon>
    </lineage>
</organism>
<feature type="region of interest" description="Disordered" evidence="1">
    <location>
        <begin position="525"/>
        <end position="622"/>
    </location>
</feature>
<feature type="region of interest" description="Disordered" evidence="1">
    <location>
        <begin position="1"/>
        <end position="28"/>
    </location>
</feature>
<protein>
    <submittedName>
        <fullName evidence="2">Uncharacterized protein</fullName>
    </submittedName>
</protein>